<accession>A0AAE0KYY4</accession>
<evidence type="ECO:0000256" key="1">
    <source>
        <dbReference type="SAM" id="MobiDB-lite"/>
    </source>
</evidence>
<feature type="non-terminal residue" evidence="2">
    <location>
        <position position="392"/>
    </location>
</feature>
<name>A0AAE0KYY4_9CHLO</name>
<feature type="region of interest" description="Disordered" evidence="1">
    <location>
        <begin position="316"/>
        <end position="392"/>
    </location>
</feature>
<comment type="caution">
    <text evidence="2">The sequence shown here is derived from an EMBL/GenBank/DDBJ whole genome shotgun (WGS) entry which is preliminary data.</text>
</comment>
<protein>
    <submittedName>
        <fullName evidence="2">Uncharacterized protein</fullName>
    </submittedName>
</protein>
<reference evidence="2 3" key="1">
    <citation type="journal article" date="2015" name="Genome Biol. Evol.">
        <title>Comparative Genomics of a Bacterivorous Green Alga Reveals Evolutionary Causalities and Consequences of Phago-Mixotrophic Mode of Nutrition.</title>
        <authorList>
            <person name="Burns J.A."/>
            <person name="Paasch A."/>
            <person name="Narechania A."/>
            <person name="Kim E."/>
        </authorList>
    </citation>
    <scope>NUCLEOTIDE SEQUENCE [LARGE SCALE GENOMIC DNA]</scope>
    <source>
        <strain evidence="2 3">PLY_AMNH</strain>
    </source>
</reference>
<keyword evidence="3" id="KW-1185">Reference proteome</keyword>
<dbReference type="EMBL" id="LGRX02013598">
    <property type="protein sequence ID" value="KAK3265906.1"/>
    <property type="molecule type" value="Genomic_DNA"/>
</dbReference>
<proteinExistence type="predicted"/>
<feature type="compositionally biased region" description="Low complexity" evidence="1">
    <location>
        <begin position="226"/>
        <end position="238"/>
    </location>
</feature>
<dbReference type="AlphaFoldDB" id="A0AAE0KYY4"/>
<evidence type="ECO:0000313" key="3">
    <source>
        <dbReference type="Proteomes" id="UP001190700"/>
    </source>
</evidence>
<gene>
    <name evidence="2" type="ORF">CYMTET_25439</name>
</gene>
<sequence>MVQREQAPTAREVEAQLQALHIRNLEQARAAKKTDTIRIEKKARTLALAREVTALRIYSSHTEGALVLIKISAACSNVYDLLRRVRWDPVSRSAAPWSLHNLHRRFHTVTKAEEAKRRSRRYDQNRQAAERERQLKEEWTQAKLGSIEERAAKWSARKMEAARKERYIRDAQDRLWDEHEERLPVRETPAFVNASGGVSPRTQTIDSPSLPPSPRAAEARPPKPQQPQRHLLPQTPRPFGLRSVLSMSHALKQGPGGDPRLTASAAASCSAARSPDHPSNVDMDGRDWRPERHVEAGKEVISVSQLTLPLTPNAAQDAMHPQPSALSDTRANAPELGFKPFAVEPPVPPAEVHARRPQSAPMARAATAEDASGSGETRQRALLLQAIDQSRQ</sequence>
<feature type="region of interest" description="Disordered" evidence="1">
    <location>
        <begin position="191"/>
        <end position="282"/>
    </location>
</feature>
<feature type="region of interest" description="Disordered" evidence="1">
    <location>
        <begin position="113"/>
        <end position="134"/>
    </location>
</feature>
<organism evidence="2 3">
    <name type="scientific">Cymbomonas tetramitiformis</name>
    <dbReference type="NCBI Taxonomy" id="36881"/>
    <lineage>
        <taxon>Eukaryota</taxon>
        <taxon>Viridiplantae</taxon>
        <taxon>Chlorophyta</taxon>
        <taxon>Pyramimonadophyceae</taxon>
        <taxon>Pyramimonadales</taxon>
        <taxon>Pyramimonadaceae</taxon>
        <taxon>Cymbomonas</taxon>
    </lineage>
</organism>
<feature type="compositionally biased region" description="Low complexity" evidence="1">
    <location>
        <begin position="263"/>
        <end position="273"/>
    </location>
</feature>
<dbReference type="Proteomes" id="UP001190700">
    <property type="component" value="Unassembled WGS sequence"/>
</dbReference>
<evidence type="ECO:0000313" key="2">
    <source>
        <dbReference type="EMBL" id="KAK3265906.1"/>
    </source>
</evidence>